<gene>
    <name evidence="1" type="ORF">A3F84_17040</name>
</gene>
<dbReference type="Proteomes" id="UP000178606">
    <property type="component" value="Unassembled WGS sequence"/>
</dbReference>
<organism evidence="1 2">
    <name type="scientific">Handelsmanbacteria sp. (strain RIFCSPLOWO2_12_FULL_64_10)</name>
    <dbReference type="NCBI Taxonomy" id="1817868"/>
    <lineage>
        <taxon>Bacteria</taxon>
        <taxon>Candidatus Handelsmaniibacteriota</taxon>
    </lineage>
</organism>
<protein>
    <submittedName>
        <fullName evidence="1">Uncharacterized protein</fullName>
    </submittedName>
</protein>
<comment type="caution">
    <text evidence="1">The sequence shown here is derived from an EMBL/GenBank/DDBJ whole genome shotgun (WGS) entry which is preliminary data.</text>
</comment>
<accession>A0A1F6CA13</accession>
<evidence type="ECO:0000313" key="2">
    <source>
        <dbReference type="Proteomes" id="UP000178606"/>
    </source>
</evidence>
<evidence type="ECO:0000313" key="1">
    <source>
        <dbReference type="EMBL" id="OGG45862.1"/>
    </source>
</evidence>
<dbReference type="AlphaFoldDB" id="A0A1F6CA13"/>
<reference evidence="1 2" key="1">
    <citation type="journal article" date="2016" name="Nat. Commun.">
        <title>Thousands of microbial genomes shed light on interconnected biogeochemical processes in an aquifer system.</title>
        <authorList>
            <person name="Anantharaman K."/>
            <person name="Brown C.T."/>
            <person name="Hug L.A."/>
            <person name="Sharon I."/>
            <person name="Castelle C.J."/>
            <person name="Probst A.J."/>
            <person name="Thomas B.C."/>
            <person name="Singh A."/>
            <person name="Wilkins M.J."/>
            <person name="Karaoz U."/>
            <person name="Brodie E.L."/>
            <person name="Williams K.H."/>
            <person name="Hubbard S.S."/>
            <person name="Banfield J.F."/>
        </authorList>
    </citation>
    <scope>NUCLEOTIDE SEQUENCE [LARGE SCALE GENOMIC DNA]</scope>
    <source>
        <strain evidence="2">RIFCSPLOWO2_12_FULL_64_10</strain>
    </source>
</reference>
<dbReference type="EMBL" id="MFKF01000360">
    <property type="protein sequence ID" value="OGG45862.1"/>
    <property type="molecule type" value="Genomic_DNA"/>
</dbReference>
<name>A0A1F6CA13_HANXR</name>
<sequence length="97" mass="11073">MSSVDKTVQVTLSLPKDIFERVAQAAVNEQQKIEDLLSVLVAEGLDAHATVRGLFEQVSEQYRTRLAREGKLSQSSDAVMQELRTMREQIVHELYRR</sequence>
<proteinExistence type="predicted"/>